<proteinExistence type="inferred from homology"/>
<evidence type="ECO:0000256" key="2">
    <source>
        <dbReference type="ARBA" id="ARBA00004448"/>
    </source>
</evidence>
<evidence type="ECO:0000256" key="4">
    <source>
        <dbReference type="ARBA" id="ARBA00022692"/>
    </source>
</evidence>
<dbReference type="GeneTree" id="ENSGT00390000006617"/>
<evidence type="ECO:0000313" key="11">
    <source>
        <dbReference type="Proteomes" id="UP000002281"/>
    </source>
</evidence>
<sequence length="268" mass="29743">MLGVGVLGGTLLKSLCWPLVCTVPAQEARSQRPVALHSAAAWWPCRLRQAPGPCVCEHAGLRRVHHAQLCVPSAPLQSPGWRAVDWGGGEVITRSQMVSVSATDCYIVHEIYNGESAQDQFEYELEQALEAQYKYIVIEPTRIGDETARWITVGNCLHKTTVLAGTACLFTPLALPLDYSHYISLPAGVLSLACCTLYGISWQFDPCCKYQVEYDAYKLSRLPLHTLTSSTPVVLVRKDDLHRKRLHNTIALAALVYCVKKIYELYAV</sequence>
<keyword evidence="9" id="KW-0732">Signal</keyword>
<dbReference type="GO" id="GO:0005743">
    <property type="term" value="C:mitochondrial inner membrane"/>
    <property type="evidence" value="ECO:0000318"/>
    <property type="project" value="GO_Central"/>
</dbReference>
<feature type="signal peptide" evidence="9">
    <location>
        <begin position="1"/>
        <end position="30"/>
    </location>
</feature>
<evidence type="ECO:0000313" key="10">
    <source>
        <dbReference type="Ensembl" id="ENSECAP00000085221.1"/>
    </source>
</evidence>
<evidence type="ECO:0000256" key="6">
    <source>
        <dbReference type="ARBA" id="ARBA00022989"/>
    </source>
</evidence>
<evidence type="ECO:0000256" key="1">
    <source>
        <dbReference type="ARBA" id="ARBA00002812"/>
    </source>
</evidence>
<reference evidence="10" key="3">
    <citation type="submission" date="2025-09" db="UniProtKB">
        <authorList>
            <consortium name="Ensembl"/>
        </authorList>
    </citation>
    <scope>IDENTIFICATION</scope>
    <source>
        <strain evidence="10">Thoroughbred</strain>
    </source>
</reference>
<keyword evidence="6" id="KW-1133">Transmembrane helix</keyword>
<dbReference type="PANTHER" id="PTHR15099:SF2">
    <property type="entry name" value="TRANSMEMBRANE PROTEIN 11, MITOCHONDRIAL"/>
    <property type="match status" value="1"/>
</dbReference>
<keyword evidence="8" id="KW-0472">Membrane</keyword>
<accession>A0A9L0TDM4</accession>
<evidence type="ECO:0000256" key="7">
    <source>
        <dbReference type="ARBA" id="ARBA00023128"/>
    </source>
</evidence>
<dbReference type="Pfam" id="PF14972">
    <property type="entry name" value="Mito_morph_reg"/>
    <property type="match status" value="1"/>
</dbReference>
<evidence type="ECO:0000256" key="9">
    <source>
        <dbReference type="SAM" id="SignalP"/>
    </source>
</evidence>
<evidence type="ECO:0000256" key="3">
    <source>
        <dbReference type="ARBA" id="ARBA00006060"/>
    </source>
</evidence>
<dbReference type="PANTHER" id="PTHR15099">
    <property type="entry name" value="PROTEIN PM1"/>
    <property type="match status" value="1"/>
</dbReference>
<dbReference type="Proteomes" id="UP000002281">
    <property type="component" value="Chromosome 11"/>
</dbReference>
<name>A0A9L0TDM4_HORSE</name>
<gene>
    <name evidence="10" type="primary">TMEM11</name>
</gene>
<keyword evidence="5" id="KW-0999">Mitochondrion inner membrane</keyword>
<keyword evidence="7" id="KW-0496">Mitochondrion</keyword>
<keyword evidence="4" id="KW-0812">Transmembrane</keyword>
<reference evidence="10 11" key="1">
    <citation type="journal article" date="2009" name="Science">
        <title>Genome sequence, comparative analysis, and population genetics of the domestic horse.</title>
        <authorList>
            <consortium name="Broad Institute Genome Sequencing Platform"/>
            <consortium name="Broad Institute Whole Genome Assembly Team"/>
            <person name="Wade C.M."/>
            <person name="Giulotto E."/>
            <person name="Sigurdsson S."/>
            <person name="Zoli M."/>
            <person name="Gnerre S."/>
            <person name="Imsland F."/>
            <person name="Lear T.L."/>
            <person name="Adelson D.L."/>
            <person name="Bailey E."/>
            <person name="Bellone R.R."/>
            <person name="Bloecker H."/>
            <person name="Distl O."/>
            <person name="Edgar R.C."/>
            <person name="Garber M."/>
            <person name="Leeb T."/>
            <person name="Mauceli E."/>
            <person name="MacLeod J.N."/>
            <person name="Penedo M.C.T."/>
            <person name="Raison J.M."/>
            <person name="Sharpe T."/>
            <person name="Vogel J."/>
            <person name="Andersson L."/>
            <person name="Antczak D.F."/>
            <person name="Biagi T."/>
            <person name="Binns M.M."/>
            <person name="Chowdhary B.P."/>
            <person name="Coleman S.J."/>
            <person name="Della Valle G."/>
            <person name="Fryc S."/>
            <person name="Guerin G."/>
            <person name="Hasegawa T."/>
            <person name="Hill E.W."/>
            <person name="Jurka J."/>
            <person name="Kiialainen A."/>
            <person name="Lindgren G."/>
            <person name="Liu J."/>
            <person name="Magnani E."/>
            <person name="Mickelson J.R."/>
            <person name="Murray J."/>
            <person name="Nergadze S.G."/>
            <person name="Onofrio R."/>
            <person name="Pedroni S."/>
            <person name="Piras M.F."/>
            <person name="Raudsepp T."/>
            <person name="Rocchi M."/>
            <person name="Roeed K.H."/>
            <person name="Ryder O.A."/>
            <person name="Searle S."/>
            <person name="Skow L."/>
            <person name="Swinburne J.E."/>
            <person name="Syvaenen A.C."/>
            <person name="Tozaki T."/>
            <person name="Valberg S.J."/>
            <person name="Vaudin M."/>
            <person name="White J.R."/>
            <person name="Zody M.C."/>
            <person name="Lander E.S."/>
            <person name="Lindblad-Toh K."/>
        </authorList>
    </citation>
    <scope>NUCLEOTIDE SEQUENCE [LARGE SCALE GENOMIC DNA]</scope>
    <source>
        <strain evidence="10 11">Thoroughbred</strain>
    </source>
</reference>
<comment type="similarity">
    <text evidence="3">Belongs to the TMEM11 family.</text>
</comment>
<reference evidence="10" key="2">
    <citation type="submission" date="2025-08" db="UniProtKB">
        <authorList>
            <consortium name="Ensembl"/>
        </authorList>
    </citation>
    <scope>IDENTIFICATION</scope>
    <source>
        <strain evidence="10">Thoroughbred</strain>
    </source>
</reference>
<comment type="subcellular location">
    <subcellularLocation>
        <location evidence="2">Mitochondrion inner membrane</location>
        <topology evidence="2">Multi-pass membrane protein</topology>
    </subcellularLocation>
</comment>
<dbReference type="GO" id="GO:0007007">
    <property type="term" value="P:inner mitochondrial membrane organization"/>
    <property type="evidence" value="ECO:0000318"/>
    <property type="project" value="GO_Central"/>
</dbReference>
<protein>
    <submittedName>
        <fullName evidence="10">Transmembrane protein 11</fullName>
    </submittedName>
</protein>
<evidence type="ECO:0000256" key="5">
    <source>
        <dbReference type="ARBA" id="ARBA00022792"/>
    </source>
</evidence>
<dbReference type="Ensembl" id="ENSECAT00000122490.1">
    <property type="protein sequence ID" value="ENSECAP00000085221.1"/>
    <property type="gene ID" value="ENSECAG00000003561.3"/>
</dbReference>
<feature type="chain" id="PRO_5040304192" evidence="9">
    <location>
        <begin position="31"/>
        <end position="268"/>
    </location>
</feature>
<keyword evidence="11" id="KW-1185">Reference proteome</keyword>
<evidence type="ECO:0000256" key="8">
    <source>
        <dbReference type="ARBA" id="ARBA00023136"/>
    </source>
</evidence>
<dbReference type="InterPro" id="IPR026120">
    <property type="entry name" value="TMEM11"/>
</dbReference>
<dbReference type="AlphaFoldDB" id="A0A9L0TDM4"/>
<organism evidence="10 11">
    <name type="scientific">Equus caballus</name>
    <name type="common">Horse</name>
    <dbReference type="NCBI Taxonomy" id="9796"/>
    <lineage>
        <taxon>Eukaryota</taxon>
        <taxon>Metazoa</taxon>
        <taxon>Chordata</taxon>
        <taxon>Craniata</taxon>
        <taxon>Vertebrata</taxon>
        <taxon>Euteleostomi</taxon>
        <taxon>Mammalia</taxon>
        <taxon>Eutheria</taxon>
        <taxon>Laurasiatheria</taxon>
        <taxon>Perissodactyla</taxon>
        <taxon>Equidae</taxon>
        <taxon>Equus</taxon>
    </lineage>
</organism>
<comment type="function">
    <text evidence="1">Plays a role in mitochondrial morphogenesis.</text>
</comment>